<keyword evidence="3" id="KW-1185">Reference proteome</keyword>
<reference evidence="2 3" key="1">
    <citation type="journal article" date="2024" name="J Genomics">
        <title>Draft genome sequencing and assembly of Favolaschia claudopus CIRM-BRFM 2984 isolated from oak limbs.</title>
        <authorList>
            <person name="Navarro D."/>
            <person name="Drula E."/>
            <person name="Chaduli D."/>
            <person name="Cazenave R."/>
            <person name="Ahrendt S."/>
            <person name="Wang J."/>
            <person name="Lipzen A."/>
            <person name="Daum C."/>
            <person name="Barry K."/>
            <person name="Grigoriev I.V."/>
            <person name="Favel A."/>
            <person name="Rosso M.N."/>
            <person name="Martin F."/>
        </authorList>
    </citation>
    <scope>NUCLEOTIDE SEQUENCE [LARGE SCALE GENOMIC DNA]</scope>
    <source>
        <strain evidence="2 3">CIRM-BRFM 2984</strain>
    </source>
</reference>
<dbReference type="Gene3D" id="3.80.10.10">
    <property type="entry name" value="Ribonuclease Inhibitor"/>
    <property type="match status" value="1"/>
</dbReference>
<comment type="caution">
    <text evidence="2">The sequence shown here is derived from an EMBL/GenBank/DDBJ whole genome shotgun (WGS) entry which is preliminary data.</text>
</comment>
<protein>
    <recommendedName>
        <fullName evidence="4">F-box domain-containing protein</fullName>
    </recommendedName>
</protein>
<accession>A0AAW0C1L8</accession>
<evidence type="ECO:0000313" key="3">
    <source>
        <dbReference type="Proteomes" id="UP001362999"/>
    </source>
</evidence>
<evidence type="ECO:0000313" key="2">
    <source>
        <dbReference type="EMBL" id="KAK7033297.1"/>
    </source>
</evidence>
<feature type="coiled-coil region" evidence="1">
    <location>
        <begin position="15"/>
        <end position="106"/>
    </location>
</feature>
<evidence type="ECO:0008006" key="4">
    <source>
        <dbReference type="Google" id="ProtNLM"/>
    </source>
</evidence>
<dbReference type="Gene3D" id="1.10.287.1490">
    <property type="match status" value="1"/>
</dbReference>
<keyword evidence="1" id="KW-0175">Coiled coil</keyword>
<dbReference type="AlphaFoldDB" id="A0AAW0C1L8"/>
<dbReference type="Proteomes" id="UP001362999">
    <property type="component" value="Unassembled WGS sequence"/>
</dbReference>
<gene>
    <name evidence="2" type="ORF">R3P38DRAFT_790814</name>
</gene>
<dbReference type="InterPro" id="IPR032675">
    <property type="entry name" value="LRR_dom_sf"/>
</dbReference>
<proteinExistence type="predicted"/>
<dbReference type="SUPFAM" id="SSF52047">
    <property type="entry name" value="RNI-like"/>
    <property type="match status" value="1"/>
</dbReference>
<dbReference type="EMBL" id="JAWWNJ010000023">
    <property type="protein sequence ID" value="KAK7033297.1"/>
    <property type="molecule type" value="Genomic_DNA"/>
</dbReference>
<organism evidence="2 3">
    <name type="scientific">Favolaschia claudopus</name>
    <dbReference type="NCBI Taxonomy" id="2862362"/>
    <lineage>
        <taxon>Eukaryota</taxon>
        <taxon>Fungi</taxon>
        <taxon>Dikarya</taxon>
        <taxon>Basidiomycota</taxon>
        <taxon>Agaricomycotina</taxon>
        <taxon>Agaricomycetes</taxon>
        <taxon>Agaricomycetidae</taxon>
        <taxon>Agaricales</taxon>
        <taxon>Marasmiineae</taxon>
        <taxon>Mycenaceae</taxon>
        <taxon>Favolaschia</taxon>
    </lineage>
</organism>
<evidence type="ECO:0000256" key="1">
    <source>
        <dbReference type="SAM" id="Coils"/>
    </source>
</evidence>
<sequence length="593" mass="67616">MNNNVPGFLVNIFVTEEEAREVRRAMEENQQLMASLDAEIERAKAALKNLVNQRSEAQRLLESNTAPSDTEVRAIREIIRTKEQEMDRLETEVVRTRNNLDAMIERRAAIAEESGPSSGVLDEFDADIEGARSVLKGLLTEREQTHDALEAHRALLSPIRRIPPEVLGEIFIHCLARQSMEPFVQASGDQFPLLLTQISSNWRNVALATPALWTSLAINITTASCIPNLDLIKTWIARSGSCPLSFYIEETIQKDYYTEGIITSASILELYAPHYHRWRNIRLQYQDWRIATGFLHLPRDLPPQSLQSLHLARDFWHASEYDQLSLMLSAPHLRKCIWVSNTDIGTFQAPFPQLTTLFLERPVDVKDFMHILSEGAKLELTQFLVLDSDPSLASDSPLMIRHENLRALDLTADLFGPLFNQLELPCLTHISMTRFDMGAHWPHDEFMSLLLRSKCVLREITLNDIDISPNQMCVVIRHASHSLEKLSLNNNRRSRHVIANDEVLRLLTWTTPDAGSNVCPRLSMIKLWDCHSAFDGALADMIESRWKAREGGPPKLMSIAFLMLDARTYPNDLQRLEALNRKRLGISIVRRPE</sequence>
<name>A0AAW0C1L8_9AGAR</name>